<organism evidence="2 3">
    <name type="scientific">Kibdelosporangium phytohabitans</name>
    <dbReference type="NCBI Taxonomy" id="860235"/>
    <lineage>
        <taxon>Bacteria</taxon>
        <taxon>Bacillati</taxon>
        <taxon>Actinomycetota</taxon>
        <taxon>Actinomycetes</taxon>
        <taxon>Pseudonocardiales</taxon>
        <taxon>Pseudonocardiaceae</taxon>
        <taxon>Kibdelosporangium</taxon>
    </lineage>
</organism>
<protein>
    <submittedName>
        <fullName evidence="2">Uncharacterized protein</fullName>
    </submittedName>
</protein>
<dbReference type="AlphaFoldDB" id="A0A0N9HVF1"/>
<dbReference type="STRING" id="860235.AOZ06_08360"/>
<accession>A0A0N9HVF1</accession>
<dbReference type="EMBL" id="CP012752">
    <property type="protein sequence ID" value="ALG06937.1"/>
    <property type="molecule type" value="Genomic_DNA"/>
</dbReference>
<dbReference type="Proteomes" id="UP000063699">
    <property type="component" value="Chromosome"/>
</dbReference>
<name>A0A0N9HVF1_9PSEU</name>
<gene>
    <name evidence="2" type="ORF">AOZ06_08360</name>
</gene>
<evidence type="ECO:0000256" key="1">
    <source>
        <dbReference type="SAM" id="MobiDB-lite"/>
    </source>
</evidence>
<feature type="compositionally biased region" description="Low complexity" evidence="1">
    <location>
        <begin position="51"/>
        <end position="72"/>
    </location>
</feature>
<dbReference type="OrthoDB" id="3669717at2"/>
<sequence length="358" mass="37195">MPPSKDPQRRSPARRGDPTHPASARPGGRRGGDRRPYPTASTTTRVSPAKPGSASTRSRARGSAATPTPATVWTVGPAPIDLGTAWPQPIVSTIVSSFSKPGSRVALLPWPTEDGHARLAPVGADGVIDRAPATEPDHALADALAAVEGLDRTGRVVRVTADPTAIGPTARPFWADLVGDPDHSAVTINPPSSSGVGDGLFDGAEDTPADTDLIITSLRPEHGGNPTSDLVALVAARLLRVGGILAVLTHCDWPAGELIDPTGAVVASAQNADLLYLQHIVALHAPVRGGRFAAESLAEPGGPDAENEARTRHRAAVRGLPEPHRRIHSDVLVFAQPHDHEPPHLSPADAALESGVIR</sequence>
<evidence type="ECO:0000313" key="3">
    <source>
        <dbReference type="Proteomes" id="UP000063699"/>
    </source>
</evidence>
<feature type="compositionally biased region" description="Basic and acidic residues" evidence="1">
    <location>
        <begin position="1"/>
        <end position="18"/>
    </location>
</feature>
<feature type="region of interest" description="Disordered" evidence="1">
    <location>
        <begin position="1"/>
        <end position="72"/>
    </location>
</feature>
<feature type="region of interest" description="Disordered" evidence="1">
    <location>
        <begin position="337"/>
        <end position="358"/>
    </location>
</feature>
<proteinExistence type="predicted"/>
<reference evidence="2 3" key="1">
    <citation type="submission" date="2015-07" db="EMBL/GenBank/DDBJ databases">
        <title>Genome sequencing of Kibdelosporangium phytohabitans.</title>
        <authorList>
            <person name="Qin S."/>
            <person name="Xing K."/>
        </authorList>
    </citation>
    <scope>NUCLEOTIDE SEQUENCE [LARGE SCALE GENOMIC DNA]</scope>
    <source>
        <strain evidence="2 3">KLBMP1111</strain>
    </source>
</reference>
<dbReference type="RefSeq" id="WP_054288908.1">
    <property type="nucleotide sequence ID" value="NZ_CP012752.1"/>
</dbReference>
<keyword evidence="3" id="KW-1185">Reference proteome</keyword>
<evidence type="ECO:0000313" key="2">
    <source>
        <dbReference type="EMBL" id="ALG06937.1"/>
    </source>
</evidence>
<dbReference type="KEGG" id="kphy:AOZ06_08360"/>